<dbReference type="EMBL" id="BAABME010023785">
    <property type="protein sequence ID" value="GAA0168820.1"/>
    <property type="molecule type" value="Genomic_DNA"/>
</dbReference>
<keyword evidence="1" id="KW-0732">Signal</keyword>
<evidence type="ECO:0000256" key="1">
    <source>
        <dbReference type="SAM" id="SignalP"/>
    </source>
</evidence>
<keyword evidence="3" id="KW-1185">Reference proteome</keyword>
<feature type="signal peptide" evidence="1">
    <location>
        <begin position="1"/>
        <end position="25"/>
    </location>
</feature>
<dbReference type="PANTHER" id="PTHR33116:SF78">
    <property type="entry name" value="OS12G0587133 PROTEIN"/>
    <property type="match status" value="1"/>
</dbReference>
<accession>A0AAV3QXR0</accession>
<gene>
    <name evidence="2" type="ORF">LIER_40646</name>
</gene>
<dbReference type="PANTHER" id="PTHR33116">
    <property type="entry name" value="REVERSE TRANSCRIPTASE ZINC-BINDING DOMAIN-CONTAINING PROTEIN-RELATED-RELATED"/>
    <property type="match status" value="1"/>
</dbReference>
<feature type="chain" id="PRO_5043517366" description="Reverse transcriptase domain-containing protein" evidence="1">
    <location>
        <begin position="26"/>
        <end position="202"/>
    </location>
</feature>
<organism evidence="2 3">
    <name type="scientific">Lithospermum erythrorhizon</name>
    <name type="common">Purple gromwell</name>
    <name type="synonym">Lithospermum officinale var. erythrorhizon</name>
    <dbReference type="NCBI Taxonomy" id="34254"/>
    <lineage>
        <taxon>Eukaryota</taxon>
        <taxon>Viridiplantae</taxon>
        <taxon>Streptophyta</taxon>
        <taxon>Embryophyta</taxon>
        <taxon>Tracheophyta</taxon>
        <taxon>Spermatophyta</taxon>
        <taxon>Magnoliopsida</taxon>
        <taxon>eudicotyledons</taxon>
        <taxon>Gunneridae</taxon>
        <taxon>Pentapetalae</taxon>
        <taxon>asterids</taxon>
        <taxon>lamiids</taxon>
        <taxon>Boraginales</taxon>
        <taxon>Boraginaceae</taxon>
        <taxon>Boraginoideae</taxon>
        <taxon>Lithospermeae</taxon>
        <taxon>Lithospermum</taxon>
    </lineage>
</organism>
<name>A0AAV3QXR0_LITER</name>
<dbReference type="Proteomes" id="UP001454036">
    <property type="component" value="Unassembled WGS sequence"/>
</dbReference>
<reference evidence="2 3" key="1">
    <citation type="submission" date="2024-01" db="EMBL/GenBank/DDBJ databases">
        <title>The complete chloroplast genome sequence of Lithospermum erythrorhizon: insights into the phylogenetic relationship among Boraginaceae species and the maternal lineages of purple gromwells.</title>
        <authorList>
            <person name="Okada T."/>
            <person name="Watanabe K."/>
        </authorList>
    </citation>
    <scope>NUCLEOTIDE SEQUENCE [LARGE SCALE GENOMIC DNA]</scope>
</reference>
<comment type="caution">
    <text evidence="2">The sequence shown here is derived from an EMBL/GenBank/DDBJ whole genome shotgun (WGS) entry which is preliminary data.</text>
</comment>
<evidence type="ECO:0000313" key="3">
    <source>
        <dbReference type="Proteomes" id="UP001454036"/>
    </source>
</evidence>
<dbReference type="AlphaFoldDB" id="A0AAV3QXR0"/>
<sequence length="202" mass="23121">MLLTLLAHSFLHVILLDDFLVLCSATTRAVSDVKEVLKVFGEVSGLHPNLNKSTCFFACVEDERMKMLSSMLEISVGCLPVRYLGIPLTTKQLRAQDCRVFIEKIRGKIEGRGNKFLSFAGWLKGQCIWGSQSRSTYSWVWCKLVKLSNHIRPYVRIEIGDKKRTNYLFDKWLDDGCLADFLTTREISALNIKKMNLLLQLQ</sequence>
<evidence type="ECO:0000313" key="2">
    <source>
        <dbReference type="EMBL" id="GAA0168820.1"/>
    </source>
</evidence>
<evidence type="ECO:0008006" key="4">
    <source>
        <dbReference type="Google" id="ProtNLM"/>
    </source>
</evidence>
<protein>
    <recommendedName>
        <fullName evidence="4">Reverse transcriptase domain-containing protein</fullName>
    </recommendedName>
</protein>
<proteinExistence type="predicted"/>